<evidence type="ECO:0000313" key="4">
    <source>
        <dbReference type="Proteomes" id="UP001055580"/>
    </source>
</evidence>
<feature type="compositionally biased region" description="Low complexity" evidence="1">
    <location>
        <begin position="89"/>
        <end position="114"/>
    </location>
</feature>
<evidence type="ECO:0000256" key="2">
    <source>
        <dbReference type="SAM" id="Phobius"/>
    </source>
</evidence>
<organism evidence="3 4">
    <name type="scientific">Sphingomonas donggukensis</name>
    <dbReference type="NCBI Taxonomy" id="2949093"/>
    <lineage>
        <taxon>Bacteria</taxon>
        <taxon>Pseudomonadati</taxon>
        <taxon>Pseudomonadota</taxon>
        <taxon>Alphaproteobacteria</taxon>
        <taxon>Sphingomonadales</taxon>
        <taxon>Sphingomonadaceae</taxon>
        <taxon>Sphingomonas</taxon>
    </lineage>
</organism>
<evidence type="ECO:0008006" key="5">
    <source>
        <dbReference type="Google" id="ProtNLM"/>
    </source>
</evidence>
<accession>A0ABY4TXT3</accession>
<keyword evidence="2" id="KW-0812">Transmembrane</keyword>
<dbReference type="RefSeq" id="WP_250751452.1">
    <property type="nucleotide sequence ID" value="NZ_CP098401.1"/>
</dbReference>
<proteinExistence type="predicted"/>
<protein>
    <recommendedName>
        <fullName evidence="5">Flap endonuclease-1-like 5' DNA nuclease</fullName>
    </recommendedName>
</protein>
<gene>
    <name evidence="3" type="ORF">M9980_12535</name>
</gene>
<keyword evidence="2" id="KW-0472">Membrane</keyword>
<keyword evidence="4" id="KW-1185">Reference proteome</keyword>
<keyword evidence="2" id="KW-1133">Transmembrane helix</keyword>
<dbReference type="EMBL" id="CP098401">
    <property type="protein sequence ID" value="URW75351.1"/>
    <property type="molecule type" value="Genomic_DNA"/>
</dbReference>
<name>A0ABY4TXT3_9SPHN</name>
<reference evidence="3" key="1">
    <citation type="submission" date="2022-05" db="EMBL/GenBank/DDBJ databases">
        <title>Sphingomonas sp. strain RMG20 Genome sequencing and assembly.</title>
        <authorList>
            <person name="Kim I."/>
        </authorList>
    </citation>
    <scope>NUCLEOTIDE SEQUENCE</scope>
    <source>
        <strain evidence="3">RMG20</strain>
    </source>
</reference>
<feature type="region of interest" description="Disordered" evidence="1">
    <location>
        <begin position="84"/>
        <end position="115"/>
    </location>
</feature>
<sequence>MGTTSTDHGVQAYAWVTPATLIAIAVFAVLVIAAIIWGARLKAQRKAAEVELRDEAEAIVANTPVDDTAPTEVLVVPPPPVAPAPPPLAASETPATYEPAPVATPAPSASPSATGADDLTLLKGVGPKLAARLAELGVTRFAQVAALSSAEADALDAQLGTFRGRLTRDRWIDQAAYLAKDDRKGFEAEFGKL</sequence>
<dbReference type="Gene3D" id="1.10.150.20">
    <property type="entry name" value="5' to 3' exonuclease, C-terminal subdomain"/>
    <property type="match status" value="1"/>
</dbReference>
<feature type="transmembrane region" description="Helical" evidence="2">
    <location>
        <begin position="12"/>
        <end position="37"/>
    </location>
</feature>
<evidence type="ECO:0000313" key="3">
    <source>
        <dbReference type="EMBL" id="URW75351.1"/>
    </source>
</evidence>
<evidence type="ECO:0000256" key="1">
    <source>
        <dbReference type="SAM" id="MobiDB-lite"/>
    </source>
</evidence>
<dbReference type="Proteomes" id="UP001055580">
    <property type="component" value="Chromosome"/>
</dbReference>